<organism evidence="3 4">
    <name type="scientific">Ruminococcus albus 8</name>
    <dbReference type="NCBI Taxonomy" id="246199"/>
    <lineage>
        <taxon>Bacteria</taxon>
        <taxon>Bacillati</taxon>
        <taxon>Bacillota</taxon>
        <taxon>Clostridia</taxon>
        <taxon>Eubacteriales</taxon>
        <taxon>Oscillospiraceae</taxon>
        <taxon>Ruminococcus</taxon>
    </lineage>
</organism>
<name>E9SA79_RUMAL</name>
<dbReference type="RefSeq" id="WP_002847814.1">
    <property type="nucleotide sequence ID" value="NZ_ADKM02000050.1"/>
</dbReference>
<feature type="chain" id="PRO_5038475647" evidence="2">
    <location>
        <begin position="20"/>
        <end position="372"/>
    </location>
</feature>
<feature type="signal peptide" evidence="2">
    <location>
        <begin position="1"/>
        <end position="19"/>
    </location>
</feature>
<feature type="region of interest" description="Disordered" evidence="1">
    <location>
        <begin position="20"/>
        <end position="79"/>
    </location>
</feature>
<evidence type="ECO:0000313" key="4">
    <source>
        <dbReference type="Proteomes" id="UP000004259"/>
    </source>
</evidence>
<evidence type="ECO:0000313" key="3">
    <source>
        <dbReference type="EMBL" id="EGC03860.1"/>
    </source>
</evidence>
<accession>E9SA79</accession>
<feature type="region of interest" description="Disordered" evidence="1">
    <location>
        <begin position="124"/>
        <end position="143"/>
    </location>
</feature>
<feature type="compositionally biased region" description="Low complexity" evidence="1">
    <location>
        <begin position="20"/>
        <end position="43"/>
    </location>
</feature>
<dbReference type="Proteomes" id="UP000004259">
    <property type="component" value="Unassembled WGS sequence"/>
</dbReference>
<dbReference type="OrthoDB" id="2042135at2"/>
<evidence type="ECO:0000256" key="1">
    <source>
        <dbReference type="SAM" id="MobiDB-lite"/>
    </source>
</evidence>
<dbReference type="EMBL" id="ADKM02000050">
    <property type="protein sequence ID" value="EGC03860.1"/>
    <property type="molecule type" value="Genomic_DNA"/>
</dbReference>
<dbReference type="AlphaFoldDB" id="E9SA79"/>
<keyword evidence="4" id="KW-1185">Reference proteome</keyword>
<comment type="caution">
    <text evidence="3">The sequence shown here is derived from an EMBL/GenBank/DDBJ whole genome shotgun (WGS) entry which is preliminary data.</text>
</comment>
<dbReference type="PROSITE" id="PS51257">
    <property type="entry name" value="PROKAR_LIPOPROTEIN"/>
    <property type="match status" value="1"/>
</dbReference>
<evidence type="ECO:0000256" key="2">
    <source>
        <dbReference type="SAM" id="SignalP"/>
    </source>
</evidence>
<protein>
    <submittedName>
        <fullName evidence="3">Putative lipoprotein</fullName>
    </submittedName>
</protein>
<proteinExistence type="predicted"/>
<reference evidence="3 4" key="1">
    <citation type="submission" date="2011-02" db="EMBL/GenBank/DDBJ databases">
        <authorList>
            <person name="Nelson K.E."/>
            <person name="Sutton G."/>
            <person name="Torralba M."/>
            <person name="Durkin S."/>
            <person name="Harkins D."/>
            <person name="Montgomery R."/>
            <person name="Ziemer C."/>
            <person name="Klaassens E."/>
            <person name="Ocuiv P."/>
            <person name="Morrison M."/>
        </authorList>
    </citation>
    <scope>NUCLEOTIDE SEQUENCE [LARGE SCALE GENOMIC DNA]</scope>
    <source>
        <strain evidence="3 4">8</strain>
    </source>
</reference>
<keyword evidence="3" id="KW-0449">Lipoprotein</keyword>
<sequence>MKKLLALTIALTLSSAMLAGCGDTSSESSKADTTTTTKATETEAPAESEAPETTTTTEAPKETEAPAESEAPAEEAGGAQGLEAIKDRLKNYDNASLKFTLDTDVSQFIYPFDQENTNNLKYKDADGNEIENPHKDEVHKPGEEGYGGNEAVLDISVQDVGGIPMCKFREVYQQWQDANGNVLYEQSDDAVAPVYMLRKWNIDLDKLFAGHEEELAKIFTVKFDVVAIAQEPASDSGEIWGTGIYWLGGEMGTNNVEKWSGNLTGFDMSSDKDDTAGWINQWAYTEIVGRPGVNAGTTKSFGFEENDHNYIFFQTWASTHHQLVDFYIADMVLLDEDDNVIAVPEENIPKGASYDVVDPLGDGTIYSGITAE</sequence>
<keyword evidence="2" id="KW-0732">Signal</keyword>
<gene>
    <name evidence="3" type="ORF">CUS_6530</name>
</gene>